<proteinExistence type="predicted"/>
<reference evidence="1" key="1">
    <citation type="submission" date="2016-04" db="EMBL/GenBank/DDBJ databases">
        <authorList>
            <person name="Evans L.H."/>
            <person name="Alamgir A."/>
            <person name="Owens N."/>
            <person name="Weber N.D."/>
            <person name="Virtaneva K."/>
            <person name="Barbian K."/>
            <person name="Babar A."/>
            <person name="Rosenke K."/>
        </authorList>
    </citation>
    <scope>NUCLEOTIDE SEQUENCE</scope>
    <source>
        <strain evidence="1">86-2</strain>
    </source>
</reference>
<evidence type="ECO:0000313" key="1">
    <source>
        <dbReference type="EMBL" id="SBV67956.1"/>
    </source>
</evidence>
<dbReference type="EMBL" id="FLUA01000058">
    <property type="protein sequence ID" value="SBV67956.1"/>
    <property type="molecule type" value="Genomic_DNA"/>
</dbReference>
<accession>A0A212IMB5</accession>
<organism evidence="1">
    <name type="scientific">uncultured Citrobacter sp</name>
    <dbReference type="NCBI Taxonomy" id="200446"/>
    <lineage>
        <taxon>Bacteria</taxon>
        <taxon>Pseudomonadati</taxon>
        <taxon>Pseudomonadota</taxon>
        <taxon>Gammaproteobacteria</taxon>
        <taxon>Enterobacterales</taxon>
        <taxon>Enterobacteriaceae</taxon>
        <taxon>Citrobacter</taxon>
        <taxon>environmental samples</taxon>
    </lineage>
</organism>
<protein>
    <submittedName>
        <fullName evidence="1">Uncharacterized protein</fullName>
    </submittedName>
</protein>
<dbReference type="AlphaFoldDB" id="A0A212IMB5"/>
<sequence length="55" mass="6118">MRLIRGHLLWTARDASYLRHQQSEACLLQAVQAESAAAQAVHALMSGAVHHRLSR</sequence>
<name>A0A212IMB5_9ENTR</name>
<gene>
    <name evidence="1" type="ORF">KL86CIT2_580011</name>
</gene>